<keyword evidence="4" id="KW-0238">DNA-binding</keyword>
<reference evidence="8" key="1">
    <citation type="submission" date="2020-08" db="EMBL/GenBank/DDBJ databases">
        <title>Genome public.</title>
        <authorList>
            <person name="Liu C."/>
            <person name="Sun Q."/>
        </authorList>
    </citation>
    <scope>NUCLEOTIDE SEQUENCE</scope>
    <source>
        <strain evidence="8">NSJ-52</strain>
    </source>
</reference>
<evidence type="ECO:0000256" key="1">
    <source>
        <dbReference type="ARBA" id="ARBA00010641"/>
    </source>
</evidence>
<dbReference type="InterPro" id="IPR013325">
    <property type="entry name" value="RNA_pol_sigma_r2"/>
</dbReference>
<keyword evidence="3" id="KW-0731">Sigma factor</keyword>
<dbReference type="SUPFAM" id="SSF88659">
    <property type="entry name" value="Sigma3 and sigma4 domains of RNA polymerase sigma factors"/>
    <property type="match status" value="1"/>
</dbReference>
<dbReference type="Gene3D" id="1.10.1740.10">
    <property type="match status" value="1"/>
</dbReference>
<evidence type="ECO:0000313" key="9">
    <source>
        <dbReference type="Proteomes" id="UP000607645"/>
    </source>
</evidence>
<dbReference type="Pfam" id="PF04542">
    <property type="entry name" value="Sigma70_r2"/>
    <property type="match status" value="1"/>
</dbReference>
<dbReference type="Pfam" id="PF08281">
    <property type="entry name" value="Sigma70_r4_2"/>
    <property type="match status" value="1"/>
</dbReference>
<dbReference type="InterPro" id="IPR039425">
    <property type="entry name" value="RNA_pol_sigma-70-like"/>
</dbReference>
<dbReference type="InterPro" id="IPR036388">
    <property type="entry name" value="WH-like_DNA-bd_sf"/>
</dbReference>
<dbReference type="AlphaFoldDB" id="A0A8J6JLD3"/>
<dbReference type="InterPro" id="IPR013324">
    <property type="entry name" value="RNA_pol_sigma_r3/r4-like"/>
</dbReference>
<keyword evidence="9" id="KW-1185">Reference proteome</keyword>
<gene>
    <name evidence="8" type="ORF">H8S62_10300</name>
</gene>
<feature type="domain" description="RNA polymerase sigma-70 region 2" evidence="6">
    <location>
        <begin position="22"/>
        <end position="90"/>
    </location>
</feature>
<evidence type="ECO:0000256" key="2">
    <source>
        <dbReference type="ARBA" id="ARBA00023015"/>
    </source>
</evidence>
<feature type="domain" description="RNA polymerase sigma factor 70 region 4 type 2" evidence="7">
    <location>
        <begin position="128"/>
        <end position="180"/>
    </location>
</feature>
<dbReference type="InterPro" id="IPR007627">
    <property type="entry name" value="RNA_pol_sigma70_r2"/>
</dbReference>
<evidence type="ECO:0000256" key="5">
    <source>
        <dbReference type="ARBA" id="ARBA00023163"/>
    </source>
</evidence>
<keyword evidence="2" id="KW-0805">Transcription regulation</keyword>
<evidence type="ECO:0000259" key="6">
    <source>
        <dbReference type="Pfam" id="PF04542"/>
    </source>
</evidence>
<evidence type="ECO:0000259" key="7">
    <source>
        <dbReference type="Pfam" id="PF08281"/>
    </source>
</evidence>
<proteinExistence type="inferred from homology"/>
<dbReference type="PANTHER" id="PTHR43133:SF8">
    <property type="entry name" value="RNA POLYMERASE SIGMA FACTOR HI_1459-RELATED"/>
    <property type="match status" value="1"/>
</dbReference>
<dbReference type="PANTHER" id="PTHR43133">
    <property type="entry name" value="RNA POLYMERASE ECF-TYPE SIGMA FACTO"/>
    <property type="match status" value="1"/>
</dbReference>
<evidence type="ECO:0000256" key="4">
    <source>
        <dbReference type="ARBA" id="ARBA00023125"/>
    </source>
</evidence>
<dbReference type="EMBL" id="JACOPQ010000007">
    <property type="protein sequence ID" value="MBC5737394.1"/>
    <property type="molecule type" value="Genomic_DNA"/>
</dbReference>
<dbReference type="GO" id="GO:0003677">
    <property type="term" value="F:DNA binding"/>
    <property type="evidence" value="ECO:0007669"/>
    <property type="project" value="UniProtKB-KW"/>
</dbReference>
<organism evidence="8 9">
    <name type="scientific">Lawsonibacter faecis</name>
    <dbReference type="NCBI Taxonomy" id="2763052"/>
    <lineage>
        <taxon>Bacteria</taxon>
        <taxon>Bacillati</taxon>
        <taxon>Bacillota</taxon>
        <taxon>Clostridia</taxon>
        <taxon>Eubacteriales</taxon>
        <taxon>Oscillospiraceae</taxon>
        <taxon>Lawsonibacter</taxon>
    </lineage>
</organism>
<dbReference type="NCBIfam" id="TIGR02937">
    <property type="entry name" value="sigma70-ECF"/>
    <property type="match status" value="1"/>
</dbReference>
<dbReference type="Gene3D" id="1.10.10.10">
    <property type="entry name" value="Winged helix-like DNA-binding domain superfamily/Winged helix DNA-binding domain"/>
    <property type="match status" value="1"/>
</dbReference>
<name>A0A8J6JLD3_9FIRM</name>
<dbReference type="CDD" id="cd06171">
    <property type="entry name" value="Sigma70_r4"/>
    <property type="match status" value="1"/>
</dbReference>
<dbReference type="Proteomes" id="UP000607645">
    <property type="component" value="Unassembled WGS sequence"/>
</dbReference>
<sequence length="198" mass="22307">MDDEKSLIARAQKGDQEAFAALMEANQGRIYNLTLRMTGNPEDAAELSQEAFFNAWRGISKFQGDSSFATWLYRLASNACIDFLRKEKRRKNISMTVSLDDEEKERQAELPDTRCSPEQEVERKELRAAIEEGLQALSEEHRQVLVMREISGLSYAEIGAVLHLEEGTVKSRIARARLALRKFLVSSGNFSDSASSIT</sequence>
<protein>
    <submittedName>
        <fullName evidence="8">Sigma-70 family RNA polymerase sigma factor</fullName>
    </submittedName>
</protein>
<evidence type="ECO:0000313" key="8">
    <source>
        <dbReference type="EMBL" id="MBC5737394.1"/>
    </source>
</evidence>
<keyword evidence="5" id="KW-0804">Transcription</keyword>
<dbReference type="GO" id="GO:0016987">
    <property type="term" value="F:sigma factor activity"/>
    <property type="evidence" value="ECO:0007669"/>
    <property type="project" value="UniProtKB-KW"/>
</dbReference>
<dbReference type="InterPro" id="IPR013249">
    <property type="entry name" value="RNA_pol_sigma70_r4_t2"/>
</dbReference>
<dbReference type="GO" id="GO:0006352">
    <property type="term" value="P:DNA-templated transcription initiation"/>
    <property type="evidence" value="ECO:0007669"/>
    <property type="project" value="InterPro"/>
</dbReference>
<dbReference type="InterPro" id="IPR014284">
    <property type="entry name" value="RNA_pol_sigma-70_dom"/>
</dbReference>
<accession>A0A8J6JLD3</accession>
<dbReference type="RefSeq" id="WP_186919200.1">
    <property type="nucleotide sequence ID" value="NZ_JACOPQ010000007.1"/>
</dbReference>
<dbReference type="SUPFAM" id="SSF88946">
    <property type="entry name" value="Sigma2 domain of RNA polymerase sigma factors"/>
    <property type="match status" value="1"/>
</dbReference>
<comment type="caution">
    <text evidence="8">The sequence shown here is derived from an EMBL/GenBank/DDBJ whole genome shotgun (WGS) entry which is preliminary data.</text>
</comment>
<comment type="similarity">
    <text evidence="1">Belongs to the sigma-70 factor family. ECF subfamily.</text>
</comment>
<evidence type="ECO:0000256" key="3">
    <source>
        <dbReference type="ARBA" id="ARBA00023082"/>
    </source>
</evidence>